<feature type="transmembrane region" description="Helical" evidence="1">
    <location>
        <begin position="162"/>
        <end position="179"/>
    </location>
</feature>
<keyword evidence="1" id="KW-0472">Membrane</keyword>
<keyword evidence="3" id="KW-1185">Reference proteome</keyword>
<dbReference type="RefSeq" id="WP_170167300.1">
    <property type="nucleotide sequence ID" value="NZ_BONA01000069.1"/>
</dbReference>
<dbReference type="AlphaFoldDB" id="A0A316F922"/>
<name>A0A316F922_9ACTN</name>
<keyword evidence="1" id="KW-1133">Transmembrane helix</keyword>
<proteinExistence type="predicted"/>
<feature type="transmembrane region" description="Helical" evidence="1">
    <location>
        <begin position="25"/>
        <end position="45"/>
    </location>
</feature>
<gene>
    <name evidence="2" type="ORF">BC793_11744</name>
</gene>
<keyword evidence="1" id="KW-0812">Transmembrane</keyword>
<reference evidence="2 3" key="1">
    <citation type="submission" date="2018-05" db="EMBL/GenBank/DDBJ databases">
        <title>Genomic Encyclopedia of Archaeal and Bacterial Type Strains, Phase II (KMG-II): from individual species to whole genera.</title>
        <authorList>
            <person name="Goeker M."/>
        </authorList>
    </citation>
    <scope>NUCLEOTIDE SEQUENCE [LARGE SCALE GENOMIC DNA]</scope>
    <source>
        <strain evidence="2 3">DSM 45184</strain>
    </source>
</reference>
<protein>
    <submittedName>
        <fullName evidence="2">Uncharacterized protein</fullName>
    </submittedName>
</protein>
<dbReference type="EMBL" id="QGGR01000017">
    <property type="protein sequence ID" value="PWK41177.1"/>
    <property type="molecule type" value="Genomic_DNA"/>
</dbReference>
<sequence>MTDAPVAGVVAGQVRITAATVPSGSAPGLVAVSAAALICIAAWTGRALTGAVGAGALTAAIVVPLVLVAVVAVAHRRFPATGGADAVWEFTVRTAEGAPVPVSLRTGAPRDSLRPRDPVRLVPARSGRRGAVRVVEVLATPEGPVLHRIVAGPTLSPVQRSGLLLAVLLLLATAATLLTA</sequence>
<accession>A0A316F922</accession>
<dbReference type="Proteomes" id="UP000245697">
    <property type="component" value="Unassembled WGS sequence"/>
</dbReference>
<comment type="caution">
    <text evidence="2">The sequence shown here is derived from an EMBL/GenBank/DDBJ whole genome shotgun (WGS) entry which is preliminary data.</text>
</comment>
<evidence type="ECO:0000313" key="3">
    <source>
        <dbReference type="Proteomes" id="UP000245697"/>
    </source>
</evidence>
<feature type="transmembrane region" description="Helical" evidence="1">
    <location>
        <begin position="51"/>
        <end position="74"/>
    </location>
</feature>
<organism evidence="2 3">
    <name type="scientific">Actinoplanes xinjiangensis</name>
    <dbReference type="NCBI Taxonomy" id="512350"/>
    <lineage>
        <taxon>Bacteria</taxon>
        <taxon>Bacillati</taxon>
        <taxon>Actinomycetota</taxon>
        <taxon>Actinomycetes</taxon>
        <taxon>Micromonosporales</taxon>
        <taxon>Micromonosporaceae</taxon>
        <taxon>Actinoplanes</taxon>
    </lineage>
</organism>
<evidence type="ECO:0000256" key="1">
    <source>
        <dbReference type="SAM" id="Phobius"/>
    </source>
</evidence>
<evidence type="ECO:0000313" key="2">
    <source>
        <dbReference type="EMBL" id="PWK41177.1"/>
    </source>
</evidence>